<gene>
    <name evidence="5" type="ORF">SAMN05660420_02662</name>
</gene>
<dbReference type="EMBL" id="FNQN01000008">
    <property type="protein sequence ID" value="SEA62455.1"/>
    <property type="molecule type" value="Genomic_DNA"/>
</dbReference>
<proteinExistence type="predicted"/>
<comment type="caution">
    <text evidence="2">Lacks conserved residue(s) required for the propagation of feature annotation.</text>
</comment>
<dbReference type="Gene3D" id="3.40.1550.10">
    <property type="entry name" value="CheC-like"/>
    <property type="match status" value="2"/>
</dbReference>
<organism evidence="5 6">
    <name type="scientific">Desulfuromusa kysingii</name>
    <dbReference type="NCBI Taxonomy" id="37625"/>
    <lineage>
        <taxon>Bacteria</taxon>
        <taxon>Pseudomonadati</taxon>
        <taxon>Thermodesulfobacteriota</taxon>
        <taxon>Desulfuromonadia</taxon>
        <taxon>Desulfuromonadales</taxon>
        <taxon>Geopsychrobacteraceae</taxon>
        <taxon>Desulfuromusa</taxon>
    </lineage>
</organism>
<dbReference type="PROSITE" id="PS50110">
    <property type="entry name" value="RESPONSE_REGULATORY"/>
    <property type="match status" value="1"/>
</dbReference>
<feature type="compositionally biased region" description="Polar residues" evidence="3">
    <location>
        <begin position="474"/>
        <end position="488"/>
    </location>
</feature>
<dbReference type="GO" id="GO:0006935">
    <property type="term" value="P:chemotaxis"/>
    <property type="evidence" value="ECO:0007669"/>
    <property type="project" value="UniProtKB-KW"/>
</dbReference>
<dbReference type="InterPro" id="IPR011006">
    <property type="entry name" value="CheY-like_superfamily"/>
</dbReference>
<dbReference type="Proteomes" id="UP000199409">
    <property type="component" value="Unassembled WGS sequence"/>
</dbReference>
<keyword evidence="6" id="KW-1185">Reference proteome</keyword>
<dbReference type="SUPFAM" id="SSF103039">
    <property type="entry name" value="CheC-like"/>
    <property type="match status" value="2"/>
</dbReference>
<dbReference type="GO" id="GO:0000160">
    <property type="term" value="P:phosphorelay signal transduction system"/>
    <property type="evidence" value="ECO:0007669"/>
    <property type="project" value="InterPro"/>
</dbReference>
<dbReference type="Gene3D" id="3.40.50.2300">
    <property type="match status" value="1"/>
</dbReference>
<feature type="region of interest" description="Disordered" evidence="3">
    <location>
        <begin position="192"/>
        <end position="230"/>
    </location>
</feature>
<dbReference type="InterPro" id="IPR028976">
    <property type="entry name" value="CheC-like_sf"/>
</dbReference>
<evidence type="ECO:0000256" key="2">
    <source>
        <dbReference type="PROSITE-ProRule" id="PRU00169"/>
    </source>
</evidence>
<dbReference type="STRING" id="37625.SAMN05660420_02662"/>
<feature type="domain" description="Response regulatory" evidence="4">
    <location>
        <begin position="511"/>
        <end position="626"/>
    </location>
</feature>
<feature type="region of interest" description="Disordered" evidence="3">
    <location>
        <begin position="440"/>
        <end position="504"/>
    </location>
</feature>
<sequence length="630" mass="67942">MDQRAIVDVVCKSGMGNLSGEIGVLLGQELTCSDIHLDITSKADLFSDPARKKSTLTRMTIEGDRAGDCYLLYPTSAAAVLGGTLIMLPEDVIEESAQSEQLDGEMEDAFGEVANIIAGVFTQAFVDKYPKNLRFIKKTVEDLIPTKIDLGSDQPFPAGNYHVTSCNILMGDRDLGLLELIVPAAIFDLEETPETSSKETDAPMHKDEPVAAQPAVEKTAPEPVQEPAPPVEKKIPFADAKKLVDVVFNAIITQIGEEIGALLGQTLKCSDIQLVMTSKNNFFSHHCVESSVMTDMKVSGDHEGRGFMIVQVPDAIALGGTLIMLPEDQIAEQKETGQFDGDVEDAYGEVANILSGSLTQVFLERYPKKLHFVKTTAETLVPTKIEMASDQPFPETDYYLASFAIEMEGHDLNRIFLLFPAALFDLETQPSAEIASQPVTAANSDDPQADLATNIHTDEPAPGQWGGAPITAETDVTSATAPSVSANETTAKNNPQTTTTTPTAQSAGTPIVLLISDKKDDADPFVEILSSAQYECRVLTFQEGVKDLLQQHKILGIFLIMEQIGEKGFAAAIKLQSAGQPLPPIIFAGSEWTRSAVLRAVKYGAKDILVTPASGDEIQDKVAKHFKKAS</sequence>
<evidence type="ECO:0000256" key="1">
    <source>
        <dbReference type="ARBA" id="ARBA00022500"/>
    </source>
</evidence>
<dbReference type="OrthoDB" id="5428968at2"/>
<accession>A0A1H4CPY5</accession>
<dbReference type="SUPFAM" id="SSF52172">
    <property type="entry name" value="CheY-like"/>
    <property type="match status" value="1"/>
</dbReference>
<evidence type="ECO:0000259" key="4">
    <source>
        <dbReference type="PROSITE" id="PS50110"/>
    </source>
</evidence>
<dbReference type="InterPro" id="IPR001789">
    <property type="entry name" value="Sig_transdc_resp-reg_receiver"/>
</dbReference>
<name>A0A1H4CPY5_9BACT</name>
<protein>
    <recommendedName>
        <fullName evidence="4">Response regulatory domain-containing protein</fullName>
    </recommendedName>
</protein>
<dbReference type="AlphaFoldDB" id="A0A1H4CPY5"/>
<keyword evidence="1" id="KW-0145">Chemotaxis</keyword>
<feature type="compositionally biased region" description="Basic and acidic residues" evidence="3">
    <location>
        <begin position="196"/>
        <end position="209"/>
    </location>
</feature>
<evidence type="ECO:0000313" key="6">
    <source>
        <dbReference type="Proteomes" id="UP000199409"/>
    </source>
</evidence>
<feature type="compositionally biased region" description="Low complexity" evidence="3">
    <location>
        <begin position="489"/>
        <end position="504"/>
    </location>
</feature>
<evidence type="ECO:0000313" key="5">
    <source>
        <dbReference type="EMBL" id="SEA62455.1"/>
    </source>
</evidence>
<dbReference type="RefSeq" id="WP_092349527.1">
    <property type="nucleotide sequence ID" value="NZ_FNQN01000008.1"/>
</dbReference>
<evidence type="ECO:0000256" key="3">
    <source>
        <dbReference type="SAM" id="MobiDB-lite"/>
    </source>
</evidence>
<reference evidence="5 6" key="1">
    <citation type="submission" date="2016-10" db="EMBL/GenBank/DDBJ databases">
        <authorList>
            <person name="de Groot N.N."/>
        </authorList>
    </citation>
    <scope>NUCLEOTIDE SEQUENCE [LARGE SCALE GENOMIC DNA]</scope>
    <source>
        <strain evidence="5 6">DSM 7343</strain>
    </source>
</reference>